<name>A0A5R8KJL7_9BACT</name>
<gene>
    <name evidence="1" type="ORF">FEM03_00110</name>
</gene>
<dbReference type="AlphaFoldDB" id="A0A5R8KJL7"/>
<dbReference type="SUPFAM" id="SSF53335">
    <property type="entry name" value="S-adenosyl-L-methionine-dependent methyltransferases"/>
    <property type="match status" value="1"/>
</dbReference>
<evidence type="ECO:0000313" key="2">
    <source>
        <dbReference type="Proteomes" id="UP000306196"/>
    </source>
</evidence>
<keyword evidence="2" id="KW-1185">Reference proteome</keyword>
<evidence type="ECO:0008006" key="3">
    <source>
        <dbReference type="Google" id="ProtNLM"/>
    </source>
</evidence>
<organism evidence="1 2">
    <name type="scientific">Phragmitibacter flavus</name>
    <dbReference type="NCBI Taxonomy" id="2576071"/>
    <lineage>
        <taxon>Bacteria</taxon>
        <taxon>Pseudomonadati</taxon>
        <taxon>Verrucomicrobiota</taxon>
        <taxon>Verrucomicrobiia</taxon>
        <taxon>Verrucomicrobiales</taxon>
        <taxon>Verrucomicrobiaceae</taxon>
        <taxon>Phragmitibacter</taxon>
    </lineage>
</organism>
<proteinExistence type="predicted"/>
<dbReference type="EMBL" id="VAUV01000001">
    <property type="protein sequence ID" value="TLD72518.1"/>
    <property type="molecule type" value="Genomic_DNA"/>
</dbReference>
<comment type="caution">
    <text evidence="1">The sequence shown here is derived from an EMBL/GenBank/DDBJ whole genome shotgun (WGS) entry which is preliminary data.</text>
</comment>
<dbReference type="InterPro" id="IPR029063">
    <property type="entry name" value="SAM-dependent_MTases_sf"/>
</dbReference>
<protein>
    <recommendedName>
        <fullName evidence="3">Class I SAM-dependent methyltransferase</fullName>
    </recommendedName>
</protein>
<accession>A0A5R8KJL7</accession>
<reference evidence="1 2" key="1">
    <citation type="submission" date="2019-05" db="EMBL/GenBank/DDBJ databases">
        <title>Verrucobacter flavum gen. nov., sp. nov. a new member of the family Verrucomicrobiaceae.</title>
        <authorList>
            <person name="Szuroczki S."/>
            <person name="Abbaszade G."/>
            <person name="Szabo A."/>
            <person name="Felfoldi T."/>
            <person name="Schumann P."/>
            <person name="Boka K."/>
            <person name="Keki Z."/>
            <person name="Toumi M."/>
            <person name="Toth E."/>
        </authorList>
    </citation>
    <scope>NUCLEOTIDE SEQUENCE [LARGE SCALE GENOMIC DNA]</scope>
    <source>
        <strain evidence="1 2">MG-N-17</strain>
    </source>
</reference>
<dbReference type="Proteomes" id="UP000306196">
    <property type="component" value="Unassembled WGS sequence"/>
</dbReference>
<evidence type="ECO:0000313" key="1">
    <source>
        <dbReference type="EMBL" id="TLD72518.1"/>
    </source>
</evidence>
<sequence length="131" mass="14954">MLEREHPELHRLLQQPETLNALQQDEIPVPCTEDREGYYGECHLGFWLSGLQDKLMVTRLIPASKKAQCILDFGGASGRVARHWLNADPKCNVVLADLNINHIDYVSKHFPTRLRPIKLSSQPQLMLPDNC</sequence>